<evidence type="ECO:0000256" key="6">
    <source>
        <dbReference type="ARBA" id="ARBA00023163"/>
    </source>
</evidence>
<dbReference type="InterPro" id="IPR001628">
    <property type="entry name" value="Znf_hrmn_rcpt"/>
</dbReference>
<dbReference type="SUPFAM" id="SSF57716">
    <property type="entry name" value="Glucocorticoid receptor-like (DNA-binding domain)"/>
    <property type="match status" value="1"/>
</dbReference>
<name>A0A1W0XE05_HYPEX</name>
<dbReference type="Gene3D" id="3.30.50.10">
    <property type="entry name" value="Erythroid Transcription Factor GATA-1, subunit A"/>
    <property type="match status" value="1"/>
</dbReference>
<dbReference type="GO" id="GO:0045944">
    <property type="term" value="P:positive regulation of transcription by RNA polymerase II"/>
    <property type="evidence" value="ECO:0007669"/>
    <property type="project" value="TreeGrafter"/>
</dbReference>
<keyword evidence="4" id="KW-0805">Transcription regulation</keyword>
<dbReference type="GO" id="GO:0030154">
    <property type="term" value="P:cell differentiation"/>
    <property type="evidence" value="ECO:0007669"/>
    <property type="project" value="TreeGrafter"/>
</dbReference>
<evidence type="ECO:0000256" key="2">
    <source>
        <dbReference type="ARBA" id="ARBA00022771"/>
    </source>
</evidence>
<keyword evidence="6" id="KW-0804">Transcription</keyword>
<dbReference type="OrthoDB" id="10650162at2759"/>
<dbReference type="GO" id="GO:0000978">
    <property type="term" value="F:RNA polymerase II cis-regulatory region sequence-specific DNA binding"/>
    <property type="evidence" value="ECO:0007669"/>
    <property type="project" value="TreeGrafter"/>
</dbReference>
<evidence type="ECO:0000313" key="11">
    <source>
        <dbReference type="EMBL" id="OQV25697.1"/>
    </source>
</evidence>
<dbReference type="GO" id="GO:0000122">
    <property type="term" value="P:negative regulation of transcription by RNA polymerase II"/>
    <property type="evidence" value="ECO:0007669"/>
    <property type="project" value="TreeGrafter"/>
</dbReference>
<evidence type="ECO:0000313" key="12">
    <source>
        <dbReference type="Proteomes" id="UP000192578"/>
    </source>
</evidence>
<dbReference type="CDD" id="cd06916">
    <property type="entry name" value="NR_DBD_like"/>
    <property type="match status" value="1"/>
</dbReference>
<keyword evidence="7" id="KW-0675">Receptor</keyword>
<dbReference type="SMART" id="SM00399">
    <property type="entry name" value="ZnF_C4"/>
    <property type="match status" value="1"/>
</dbReference>
<evidence type="ECO:0000256" key="4">
    <source>
        <dbReference type="ARBA" id="ARBA00023015"/>
    </source>
</evidence>
<dbReference type="PROSITE" id="PS51030">
    <property type="entry name" value="NUCLEAR_REC_DBD_2"/>
    <property type="match status" value="1"/>
</dbReference>
<dbReference type="PANTHER" id="PTHR24082">
    <property type="entry name" value="NUCLEAR HORMONE RECEPTOR"/>
    <property type="match status" value="1"/>
</dbReference>
<dbReference type="InterPro" id="IPR035500">
    <property type="entry name" value="NHR-like_dom_sf"/>
</dbReference>
<protein>
    <recommendedName>
        <fullName evidence="10">Nuclear receptor domain-containing protein</fullName>
    </recommendedName>
</protein>
<comment type="caution">
    <text evidence="11">The sequence shown here is derived from an EMBL/GenBank/DDBJ whole genome shotgun (WGS) entry which is preliminary data.</text>
</comment>
<keyword evidence="3" id="KW-0862">Zinc</keyword>
<dbReference type="PANTHER" id="PTHR24082:SF507">
    <property type="entry name" value="BILE ACID RECEPTOR-RELATED"/>
    <property type="match status" value="1"/>
</dbReference>
<evidence type="ECO:0000256" key="1">
    <source>
        <dbReference type="ARBA" id="ARBA00022723"/>
    </source>
</evidence>
<keyword evidence="1" id="KW-0479">Metal-binding</keyword>
<dbReference type="SUPFAM" id="SSF48508">
    <property type="entry name" value="Nuclear receptor ligand-binding domain"/>
    <property type="match status" value="1"/>
</dbReference>
<dbReference type="Pfam" id="PF00105">
    <property type="entry name" value="zf-C4"/>
    <property type="match status" value="1"/>
</dbReference>
<keyword evidence="12" id="KW-1185">Reference proteome</keyword>
<keyword evidence="2" id="KW-0863">Zinc-finger</keyword>
<proteinExistence type="predicted"/>
<feature type="region of interest" description="Disordered" evidence="9">
    <location>
        <begin position="106"/>
        <end position="135"/>
    </location>
</feature>
<accession>A0A1W0XE05</accession>
<evidence type="ECO:0000256" key="9">
    <source>
        <dbReference type="SAM" id="MobiDB-lite"/>
    </source>
</evidence>
<dbReference type="Gene3D" id="1.10.565.10">
    <property type="entry name" value="Retinoid X Receptor"/>
    <property type="match status" value="1"/>
</dbReference>
<dbReference type="AlphaFoldDB" id="A0A1W0XE05"/>
<reference evidence="12" key="1">
    <citation type="submission" date="2017-01" db="EMBL/GenBank/DDBJ databases">
        <title>Comparative genomics of anhydrobiosis in the tardigrade Hypsibius dujardini.</title>
        <authorList>
            <person name="Yoshida Y."/>
            <person name="Koutsovoulos G."/>
            <person name="Laetsch D."/>
            <person name="Stevens L."/>
            <person name="Kumar S."/>
            <person name="Horikawa D."/>
            <person name="Ishino K."/>
            <person name="Komine S."/>
            <person name="Tomita M."/>
            <person name="Blaxter M."/>
            <person name="Arakawa K."/>
        </authorList>
    </citation>
    <scope>NUCLEOTIDE SEQUENCE [LARGE SCALE GENOMIC DNA]</scope>
    <source>
        <strain evidence="12">Z151</strain>
    </source>
</reference>
<dbReference type="EMBL" id="MTYJ01000002">
    <property type="protein sequence ID" value="OQV25697.1"/>
    <property type="molecule type" value="Genomic_DNA"/>
</dbReference>
<dbReference type="Proteomes" id="UP000192578">
    <property type="component" value="Unassembled WGS sequence"/>
</dbReference>
<keyword evidence="5" id="KW-0238">DNA-binding</keyword>
<dbReference type="GO" id="GO:0008270">
    <property type="term" value="F:zinc ion binding"/>
    <property type="evidence" value="ECO:0007669"/>
    <property type="project" value="UniProtKB-KW"/>
</dbReference>
<sequence>MSCKICGRKATGIHYGVLSCEGCKAFYRRGMDNKSAYICYNKSKCIIKPESRQCKACRFRKCQELGMQLTNHAKKKDGSPKLGKKNAVTHTTEASLLLLDKTLTTATSSSPESSSGNESCGEGPRNGQAADYVNSSKSSTSIDSLRMDDLFPDVLSNTLELARITQPDVVNLEEESDAGFAGDMEDDELDAVIWEVLASTNTATSAVANVQPAPALPDMSNLNPFIPQYMDLLDGPARRMALTVQSVQIVTTALFGHQLTAWEAVMQNALLHGEIIDPYVTRPMLLEAIRLHNRDSADRQVQFAATIPGGIELEIMKHRCVNVGWKWLAFWSIHHAAFVKDKETYITIGPQQLRWNAHWQYQIAEPDLVDFLYKFCDKFNEIGLTQIETFLLLAIILFEPSGARRCTVDPDRKAKVEVVHRHYIDVLLDTLRHRCSDKDQLAEICQKLTGIFGALRLLHRVHKYYCRALTNNGSGTAPFIAIRDNRKVSVQEALLRRDEVEDCEFNPLSPMTFNTELY</sequence>
<organism evidence="11 12">
    <name type="scientific">Hypsibius exemplaris</name>
    <name type="common">Freshwater tardigrade</name>
    <dbReference type="NCBI Taxonomy" id="2072580"/>
    <lineage>
        <taxon>Eukaryota</taxon>
        <taxon>Metazoa</taxon>
        <taxon>Ecdysozoa</taxon>
        <taxon>Tardigrada</taxon>
        <taxon>Eutardigrada</taxon>
        <taxon>Parachela</taxon>
        <taxon>Hypsibioidea</taxon>
        <taxon>Hypsibiidae</taxon>
        <taxon>Hypsibius</taxon>
    </lineage>
</organism>
<dbReference type="PROSITE" id="PS51257">
    <property type="entry name" value="PROKAR_LIPOPROTEIN"/>
    <property type="match status" value="1"/>
</dbReference>
<evidence type="ECO:0000256" key="5">
    <source>
        <dbReference type="ARBA" id="ARBA00023125"/>
    </source>
</evidence>
<gene>
    <name evidence="11" type="ORF">BV898_00628</name>
</gene>
<evidence type="ECO:0000256" key="3">
    <source>
        <dbReference type="ARBA" id="ARBA00022833"/>
    </source>
</evidence>
<dbReference type="PRINTS" id="PR00047">
    <property type="entry name" value="STROIDFINGER"/>
</dbReference>
<feature type="domain" description="Nuclear receptor" evidence="10">
    <location>
        <begin position="1"/>
        <end position="74"/>
    </location>
</feature>
<dbReference type="InterPro" id="IPR050234">
    <property type="entry name" value="Nuclear_hormone_rcpt_NR1"/>
</dbReference>
<feature type="compositionally biased region" description="Low complexity" evidence="9">
    <location>
        <begin position="106"/>
        <end position="123"/>
    </location>
</feature>
<evidence type="ECO:0000256" key="7">
    <source>
        <dbReference type="ARBA" id="ARBA00023170"/>
    </source>
</evidence>
<evidence type="ECO:0000259" key="10">
    <source>
        <dbReference type="PROSITE" id="PS51030"/>
    </source>
</evidence>
<evidence type="ECO:0000256" key="8">
    <source>
        <dbReference type="ARBA" id="ARBA00023242"/>
    </source>
</evidence>
<keyword evidence="8" id="KW-0539">Nucleus</keyword>
<dbReference type="InterPro" id="IPR013088">
    <property type="entry name" value="Znf_NHR/GATA"/>
</dbReference>
<dbReference type="GO" id="GO:0004879">
    <property type="term" value="F:nuclear receptor activity"/>
    <property type="evidence" value="ECO:0007669"/>
    <property type="project" value="TreeGrafter"/>
</dbReference>